<sequence length="109" mass="11811">VCRLGCALIYLPLHVQDCISRLVGQIVAASDPTAHLSSDTAPASSSRWVLRYPRGPRERRVQGGAGRGVRVACGGGESRACRGRRTNRQTWQVGNKRNRKGSQDVRGGD</sequence>
<accession>V6TPT7</accession>
<evidence type="ECO:0000313" key="2">
    <source>
        <dbReference type="EMBL" id="ESU40362.1"/>
    </source>
</evidence>
<dbReference type="AlphaFoldDB" id="V6TPT7"/>
<gene>
    <name evidence="2" type="ORF">GSB_153170</name>
</gene>
<evidence type="ECO:0000256" key="1">
    <source>
        <dbReference type="SAM" id="MobiDB-lite"/>
    </source>
</evidence>
<comment type="caution">
    <text evidence="2">The sequence shown here is derived from an EMBL/GenBank/DDBJ whole genome shotgun (WGS) entry which is preliminary data.</text>
</comment>
<reference evidence="2 3" key="2">
    <citation type="journal article" date="2013" name="Genome Biol. Evol.">
        <title>Genome sequencing of Giardia lamblia genotypes A2 and B isolates (DH and GS) and comparative analysis with the genomes of genotypes A1 and E (WB and Pig).</title>
        <authorList>
            <person name="Adam R.D."/>
            <person name="Dahlstrom E.W."/>
            <person name="Martens C.A."/>
            <person name="Bruno D.P."/>
            <person name="Barbian K.D."/>
            <person name="Ricklefs S.M."/>
            <person name="Hernandez M.M."/>
            <person name="Narla N.P."/>
            <person name="Patel R.B."/>
            <person name="Porcella S.F."/>
            <person name="Nash T.E."/>
        </authorList>
    </citation>
    <scope>NUCLEOTIDE SEQUENCE [LARGE SCALE GENOMIC DNA]</scope>
    <source>
        <strain evidence="2 3">GS</strain>
    </source>
</reference>
<evidence type="ECO:0000313" key="3">
    <source>
        <dbReference type="Proteomes" id="UP000018040"/>
    </source>
</evidence>
<feature type="region of interest" description="Disordered" evidence="1">
    <location>
        <begin position="84"/>
        <end position="109"/>
    </location>
</feature>
<reference evidence="3" key="1">
    <citation type="submission" date="2012-02" db="EMBL/GenBank/DDBJ databases">
        <title>Genome sequencing of Giardia lamblia Genotypes A2 and B isolates (DH and GS) and comparative analysis with the genomes of Genotypes A1 and E (WB and Pig).</title>
        <authorList>
            <person name="Adam R."/>
            <person name="Dahlstrom E."/>
            <person name="Martens C."/>
            <person name="Bruno D."/>
            <person name="Barbian K."/>
            <person name="Porcella S.F."/>
            <person name="Nash T."/>
        </authorList>
    </citation>
    <scope>NUCLEOTIDE SEQUENCE</scope>
    <source>
        <strain evidence="3">GS</strain>
    </source>
</reference>
<name>V6TPT7_GIAIN</name>
<feature type="non-terminal residue" evidence="2">
    <location>
        <position position="1"/>
    </location>
</feature>
<dbReference type="Proteomes" id="UP000018040">
    <property type="component" value="Unassembled WGS sequence"/>
</dbReference>
<organism evidence="2 3">
    <name type="scientific">Giardia intestinalis</name>
    <name type="common">Giardia lamblia</name>
    <dbReference type="NCBI Taxonomy" id="5741"/>
    <lineage>
        <taxon>Eukaryota</taxon>
        <taxon>Metamonada</taxon>
        <taxon>Diplomonadida</taxon>
        <taxon>Hexamitidae</taxon>
        <taxon>Giardiinae</taxon>
        <taxon>Giardia</taxon>
    </lineage>
</organism>
<dbReference type="EMBL" id="AHHH01000241">
    <property type="protein sequence ID" value="ESU40362.1"/>
    <property type="molecule type" value="Genomic_DNA"/>
</dbReference>
<protein>
    <submittedName>
        <fullName evidence="2">Variant-specific surface protein</fullName>
    </submittedName>
</protein>
<proteinExistence type="predicted"/>